<keyword evidence="3" id="KW-1185">Reference proteome</keyword>
<feature type="compositionally biased region" description="Basic and acidic residues" evidence="1">
    <location>
        <begin position="1"/>
        <end position="19"/>
    </location>
</feature>
<dbReference type="Proteomes" id="UP000077519">
    <property type="component" value="Unassembled WGS sequence"/>
</dbReference>
<protein>
    <submittedName>
        <fullName evidence="2">Uncharacterized protein</fullName>
    </submittedName>
</protein>
<feature type="region of interest" description="Disordered" evidence="1">
    <location>
        <begin position="1"/>
        <end position="39"/>
    </location>
</feature>
<gene>
    <name evidence="2" type="ORF">A3K89_01695</name>
</gene>
<proteinExistence type="predicted"/>
<dbReference type="EMBL" id="LVHI01000012">
    <property type="protein sequence ID" value="OAK54179.1"/>
    <property type="molecule type" value="Genomic_DNA"/>
</dbReference>
<accession>A0A177YG27</accession>
<organism evidence="2 3">
    <name type="scientific">Rhodococcoides kyotonense</name>
    <dbReference type="NCBI Taxonomy" id="398843"/>
    <lineage>
        <taxon>Bacteria</taxon>
        <taxon>Bacillati</taxon>
        <taxon>Actinomycetota</taxon>
        <taxon>Actinomycetes</taxon>
        <taxon>Mycobacteriales</taxon>
        <taxon>Nocardiaceae</taxon>
        <taxon>Rhodococcoides</taxon>
    </lineage>
</organism>
<sequence>MEKDFDDVGDHTAAEDPRARWRKLPPEVEPTTTSKDPAVRATDFDVAPIYDPQTGLVRTFR</sequence>
<comment type="caution">
    <text evidence="2">The sequence shown here is derived from an EMBL/GenBank/DDBJ whole genome shotgun (WGS) entry which is preliminary data.</text>
</comment>
<evidence type="ECO:0000313" key="3">
    <source>
        <dbReference type="Proteomes" id="UP000077519"/>
    </source>
</evidence>
<evidence type="ECO:0000313" key="2">
    <source>
        <dbReference type="EMBL" id="OAK54179.1"/>
    </source>
</evidence>
<dbReference type="RefSeq" id="WP_068424059.1">
    <property type="nucleotide sequence ID" value="NZ_LVHI01000012.1"/>
</dbReference>
<evidence type="ECO:0000256" key="1">
    <source>
        <dbReference type="SAM" id="MobiDB-lite"/>
    </source>
</evidence>
<dbReference type="AlphaFoldDB" id="A0A177YG27"/>
<name>A0A177YG27_9NOCA</name>
<reference evidence="2 3" key="1">
    <citation type="submission" date="2016-03" db="EMBL/GenBank/DDBJ databases">
        <title>Genome sequence of Rhodococcus kyotonensis KB10.</title>
        <authorList>
            <person name="Jeong H."/>
            <person name="Hong C.E."/>
            <person name="Jo S.H."/>
            <person name="Park J.M."/>
        </authorList>
    </citation>
    <scope>NUCLEOTIDE SEQUENCE [LARGE SCALE GENOMIC DNA]</scope>
    <source>
        <strain evidence="2 3">KB10</strain>
    </source>
</reference>